<dbReference type="Proteomes" id="UP000240042">
    <property type="component" value="Unassembled WGS sequence"/>
</dbReference>
<dbReference type="UniPathway" id="UPA00241">
    <property type="reaction ID" value="UER00356"/>
</dbReference>
<name>A0A1I1DJI6_BREAD</name>
<organism evidence="7 8">
    <name type="scientific">Brevinema andersonii</name>
    <dbReference type="NCBI Taxonomy" id="34097"/>
    <lineage>
        <taxon>Bacteria</taxon>
        <taxon>Pseudomonadati</taxon>
        <taxon>Spirochaetota</taxon>
        <taxon>Spirochaetia</taxon>
        <taxon>Brevinematales</taxon>
        <taxon>Brevinemataceae</taxon>
        <taxon>Brevinema</taxon>
    </lineage>
</organism>
<dbReference type="STRING" id="34097.SAMN02745150_00607"/>
<dbReference type="InterPro" id="IPR001977">
    <property type="entry name" value="Depp_CoAkinase"/>
</dbReference>
<keyword evidence="5" id="KW-0808">Transferase</keyword>
<dbReference type="EMBL" id="FOKY01000002">
    <property type="protein sequence ID" value="SFB75129.1"/>
    <property type="molecule type" value="Genomic_DNA"/>
</dbReference>
<dbReference type="InterPro" id="IPR027417">
    <property type="entry name" value="P-loop_NTPase"/>
</dbReference>
<feature type="binding site" evidence="5">
    <location>
        <begin position="20"/>
        <end position="25"/>
    </location>
    <ligand>
        <name>ATP</name>
        <dbReference type="ChEBI" id="CHEBI:30616"/>
    </ligand>
</feature>
<dbReference type="AlphaFoldDB" id="A0A1I1DJI6"/>
<dbReference type="EC" id="2.7.1.24" evidence="5 6"/>
<protein>
    <recommendedName>
        <fullName evidence="5 6">Dephospho-CoA kinase</fullName>
        <ecNumber evidence="5 6">2.7.1.24</ecNumber>
    </recommendedName>
    <alternativeName>
        <fullName evidence="5">Dephosphocoenzyme A kinase</fullName>
    </alternativeName>
</protein>
<dbReference type="GO" id="GO:0004140">
    <property type="term" value="F:dephospho-CoA kinase activity"/>
    <property type="evidence" value="ECO:0007669"/>
    <property type="project" value="UniProtKB-UniRule"/>
</dbReference>
<evidence type="ECO:0000313" key="7">
    <source>
        <dbReference type="EMBL" id="SFB75129.1"/>
    </source>
</evidence>
<dbReference type="GO" id="GO:0005737">
    <property type="term" value="C:cytoplasm"/>
    <property type="evidence" value="ECO:0007669"/>
    <property type="project" value="UniProtKB-SubCell"/>
</dbReference>
<dbReference type="GO" id="GO:0005524">
    <property type="term" value="F:ATP binding"/>
    <property type="evidence" value="ECO:0007669"/>
    <property type="project" value="UniProtKB-UniRule"/>
</dbReference>
<comment type="function">
    <text evidence="5">Catalyzes the phosphorylation of the 3'-hydroxyl group of dephosphocoenzyme A to form coenzyme A.</text>
</comment>
<evidence type="ECO:0000313" key="8">
    <source>
        <dbReference type="Proteomes" id="UP000240042"/>
    </source>
</evidence>
<keyword evidence="4 5" id="KW-0173">Coenzyme A biosynthesis</keyword>
<sequence>MQTSDLPNQRKILGLFGQAGSGKSTVARILHEKYGYFVINQDILGYQVLEEFSEIIIQEFGKDMVDDYGIVDRKKLGNKVFNDKTALLKLNAFSYPHIINKTLALLDTTTQNSVIEGAFFFRVKNSIPHTSLIKVCIDHTKLVTRLLMRGHTPEWIHSVLDNQMEIINEPADYTLFNNSTIRDLEMQVERMIDKI</sequence>
<comment type="subcellular location">
    <subcellularLocation>
        <location evidence="5">Cytoplasm</location>
    </subcellularLocation>
</comment>
<keyword evidence="3 5" id="KW-0067">ATP-binding</keyword>
<dbReference type="Pfam" id="PF01121">
    <property type="entry name" value="CoaE"/>
    <property type="match status" value="1"/>
</dbReference>
<dbReference type="OrthoDB" id="359604at2"/>
<keyword evidence="8" id="KW-1185">Reference proteome</keyword>
<dbReference type="NCBIfam" id="TIGR00152">
    <property type="entry name" value="dephospho-CoA kinase"/>
    <property type="match status" value="1"/>
</dbReference>
<keyword evidence="5 7" id="KW-0418">Kinase</keyword>
<evidence type="ECO:0000256" key="1">
    <source>
        <dbReference type="ARBA" id="ARBA00009018"/>
    </source>
</evidence>
<evidence type="ECO:0000256" key="6">
    <source>
        <dbReference type="NCBIfam" id="TIGR00152"/>
    </source>
</evidence>
<evidence type="ECO:0000256" key="4">
    <source>
        <dbReference type="ARBA" id="ARBA00022993"/>
    </source>
</evidence>
<comment type="similarity">
    <text evidence="1 5">Belongs to the CoaE family.</text>
</comment>
<dbReference type="PROSITE" id="PS51219">
    <property type="entry name" value="DPCK"/>
    <property type="match status" value="1"/>
</dbReference>
<evidence type="ECO:0000256" key="2">
    <source>
        <dbReference type="ARBA" id="ARBA00022741"/>
    </source>
</evidence>
<proteinExistence type="inferred from homology"/>
<evidence type="ECO:0000256" key="5">
    <source>
        <dbReference type="HAMAP-Rule" id="MF_00376"/>
    </source>
</evidence>
<accession>A0A1I1DJI6</accession>
<keyword evidence="5" id="KW-0963">Cytoplasm</keyword>
<reference evidence="8" key="1">
    <citation type="submission" date="2016-10" db="EMBL/GenBank/DDBJ databases">
        <authorList>
            <person name="Varghese N."/>
            <person name="Submissions S."/>
        </authorList>
    </citation>
    <scope>NUCLEOTIDE SEQUENCE [LARGE SCALE GENOMIC DNA]</scope>
    <source>
        <strain evidence="8">ATCC 43811</strain>
    </source>
</reference>
<comment type="catalytic activity">
    <reaction evidence="5">
        <text>3'-dephospho-CoA + ATP = ADP + CoA + H(+)</text>
        <dbReference type="Rhea" id="RHEA:18245"/>
        <dbReference type="ChEBI" id="CHEBI:15378"/>
        <dbReference type="ChEBI" id="CHEBI:30616"/>
        <dbReference type="ChEBI" id="CHEBI:57287"/>
        <dbReference type="ChEBI" id="CHEBI:57328"/>
        <dbReference type="ChEBI" id="CHEBI:456216"/>
        <dbReference type="EC" id="2.7.1.24"/>
    </reaction>
</comment>
<comment type="pathway">
    <text evidence="5">Cofactor biosynthesis; coenzyme A biosynthesis; CoA from (R)-pantothenate: step 5/5.</text>
</comment>
<gene>
    <name evidence="5" type="primary">coaE</name>
    <name evidence="7" type="ORF">SAMN02745150_00607</name>
</gene>
<dbReference type="RefSeq" id="WP_092318490.1">
    <property type="nucleotide sequence ID" value="NZ_FOKY01000002.1"/>
</dbReference>
<dbReference type="SUPFAM" id="SSF52540">
    <property type="entry name" value="P-loop containing nucleoside triphosphate hydrolases"/>
    <property type="match status" value="1"/>
</dbReference>
<dbReference type="GO" id="GO:0015937">
    <property type="term" value="P:coenzyme A biosynthetic process"/>
    <property type="evidence" value="ECO:0007669"/>
    <property type="project" value="UniProtKB-UniRule"/>
</dbReference>
<dbReference type="HAMAP" id="MF_00376">
    <property type="entry name" value="Dephospho_CoA_kinase"/>
    <property type="match status" value="1"/>
</dbReference>
<keyword evidence="2 5" id="KW-0547">Nucleotide-binding</keyword>
<dbReference type="Gene3D" id="3.40.50.300">
    <property type="entry name" value="P-loop containing nucleotide triphosphate hydrolases"/>
    <property type="match status" value="1"/>
</dbReference>
<evidence type="ECO:0000256" key="3">
    <source>
        <dbReference type="ARBA" id="ARBA00022840"/>
    </source>
</evidence>
<dbReference type="CDD" id="cd02022">
    <property type="entry name" value="DPCK"/>
    <property type="match status" value="1"/>
</dbReference>